<dbReference type="GO" id="GO:0009279">
    <property type="term" value="C:cell outer membrane"/>
    <property type="evidence" value="ECO:0007669"/>
    <property type="project" value="TreeGrafter"/>
</dbReference>
<reference evidence="2 3" key="1">
    <citation type="submission" date="2019-08" db="EMBL/GenBank/DDBJ databases">
        <title>Draft Genome Sequence of Halomonas eurihalina Isolated from Preserved Hide-surface.</title>
        <authorList>
            <person name="Hussain S.A."/>
            <person name="Xu A."/>
            <person name="Sarker M."/>
            <person name="Sommers C."/>
        </authorList>
    </citation>
    <scope>NUCLEOTIDE SEQUENCE [LARGE SCALE GENOMIC DNA]</scope>
    <source>
        <strain evidence="2 3">MS1</strain>
    </source>
</reference>
<dbReference type="GO" id="GO:0015473">
    <property type="term" value="F:fimbrial usher porin activity"/>
    <property type="evidence" value="ECO:0007669"/>
    <property type="project" value="InterPro"/>
</dbReference>
<evidence type="ECO:0000313" key="3">
    <source>
        <dbReference type="Proteomes" id="UP000324260"/>
    </source>
</evidence>
<keyword evidence="3" id="KW-1185">Reference proteome</keyword>
<dbReference type="GO" id="GO:0009297">
    <property type="term" value="P:pilus assembly"/>
    <property type="evidence" value="ECO:0007669"/>
    <property type="project" value="InterPro"/>
</dbReference>
<dbReference type="AlphaFoldDB" id="A0A5D9CUP7"/>
<dbReference type="InterPro" id="IPR000015">
    <property type="entry name" value="Fimb_usher"/>
</dbReference>
<dbReference type="InterPro" id="IPR043142">
    <property type="entry name" value="PapC-like_C_sf"/>
</dbReference>
<accession>A0A5D9CUP7</accession>
<comment type="caution">
    <text evidence="2">The sequence shown here is derived from an EMBL/GenBank/DDBJ whole genome shotgun (WGS) entry which is preliminary data.</text>
</comment>
<dbReference type="Gene3D" id="2.60.40.2610">
    <property type="entry name" value="Outer membrane usher protein FimD, plug domain"/>
    <property type="match status" value="1"/>
</dbReference>
<feature type="domain" description="PapC-like C-terminal" evidence="1">
    <location>
        <begin position="708"/>
        <end position="768"/>
    </location>
</feature>
<dbReference type="Pfam" id="PF00577">
    <property type="entry name" value="Usher"/>
    <property type="match status" value="1"/>
</dbReference>
<dbReference type="Gene3D" id="2.60.40.2070">
    <property type="match status" value="1"/>
</dbReference>
<dbReference type="PANTHER" id="PTHR30451">
    <property type="entry name" value="OUTER MEMBRANE USHER PROTEIN"/>
    <property type="match status" value="1"/>
</dbReference>
<sequence length="787" mass="85734">MQRLQRLCRDGLCLGWLAVSPHAVGQDLPPPPVADAAQNREALLHLELVLNQRPTGRVISVTRRGGHLLVTPEAFGEIRFPERLASMEHLDLMHLEEVEAHYDALRQRLEVTVPTAWLPRQQLGGRQAGASSEALSSPGALVNYDLHVSKARQGTTRASLWHEARLFGLGGSWRSSGAWREALESVPDGSGDESAYVRYDTTWRHDDQQRLLSYEAGDVVTRPLSWTRAVRLGGVQVSRDFAIRPDLITYPLPSFSGDAEVPTTLDLFVNGNRVERRDIEPGPFTLSDVPSINGAGEATLVTEDIQGRREVRTLPFYVTNELLRPGLASFSIAAGALRRGYGQRSFDYDEAAASVSQRIGVTDQLSLGGHAELADSLALGGAGVTLGLWRAGTLEMAYQYSDSEFGTAAAHSLGYQYRGRNVSLGARHERREAGFADLSDVLARQIPEHARTRTQVTASTSLGRWGSMAAGYFEVDDGVSTRLLNLSYQRPLWRNAHLSLSANREMGGAGGWGGLLQVTLALDHGRGVVSAGMERDAEGNAAQQLQYSRAAPLEGGWGWNLGVRRREGQAIYRQADVRHRGESASWRLGLQGAGEDDTYFGGLSGSAVFMAGRSFLANEVNDSFVVVSTDGEAGVPVRYENQTVGHTDEDGYLLVPWGTAYYPGKYEIDPLELPVEVATPEVERRVAVEPRSGYLLSFDLPRRTSASLHLVDADGKDLPLGAKVRSSSGERAVVGWDGMTYLETVSMGMRLRVSLPDGSECLAPLSLPDEVSGRLDLASVTCRMEET</sequence>
<protein>
    <submittedName>
        <fullName evidence="2">Fimbrial biogenesis outer membrane usher protein</fullName>
    </submittedName>
</protein>
<dbReference type="EMBL" id="VTPU01000012">
    <property type="protein sequence ID" value="TZG35618.1"/>
    <property type="molecule type" value="Genomic_DNA"/>
</dbReference>
<dbReference type="InterPro" id="IPR025949">
    <property type="entry name" value="PapC-like_C"/>
</dbReference>
<gene>
    <name evidence="2" type="ORF">FZZ93_12575</name>
</gene>
<name>A0A5D9CUP7_HALER</name>
<dbReference type="OrthoDB" id="8587at2"/>
<dbReference type="Gene3D" id="2.60.40.3110">
    <property type="match status" value="1"/>
</dbReference>
<evidence type="ECO:0000259" key="1">
    <source>
        <dbReference type="Pfam" id="PF13953"/>
    </source>
</evidence>
<dbReference type="PANTHER" id="PTHR30451:SF5">
    <property type="entry name" value="SLR0019 PROTEIN"/>
    <property type="match status" value="1"/>
</dbReference>
<organism evidence="2 3">
    <name type="scientific">Halomonas eurihalina</name>
    <dbReference type="NCBI Taxonomy" id="42566"/>
    <lineage>
        <taxon>Bacteria</taxon>
        <taxon>Pseudomonadati</taxon>
        <taxon>Pseudomonadota</taxon>
        <taxon>Gammaproteobacteria</taxon>
        <taxon>Oceanospirillales</taxon>
        <taxon>Halomonadaceae</taxon>
        <taxon>Halomonas</taxon>
    </lineage>
</organism>
<dbReference type="Pfam" id="PF13953">
    <property type="entry name" value="PapC_C"/>
    <property type="match status" value="1"/>
</dbReference>
<proteinExistence type="predicted"/>
<evidence type="ECO:0000313" key="2">
    <source>
        <dbReference type="EMBL" id="TZG35618.1"/>
    </source>
</evidence>
<dbReference type="InterPro" id="IPR042186">
    <property type="entry name" value="FimD_plug_dom"/>
</dbReference>
<dbReference type="Proteomes" id="UP000324260">
    <property type="component" value="Unassembled WGS sequence"/>
</dbReference>